<dbReference type="eggNOG" id="ENOG5030YTD">
    <property type="taxonomic scope" value="Bacteria"/>
</dbReference>
<protein>
    <submittedName>
        <fullName evidence="1">Uncharacterized protein</fullName>
    </submittedName>
</protein>
<reference evidence="1 2" key="1">
    <citation type="submission" date="2013-09" db="EMBL/GenBank/DDBJ databases">
        <authorList>
            <person name="Zeng Z."/>
            <person name="Chen C."/>
        </authorList>
    </citation>
    <scope>NUCLEOTIDE SEQUENCE [LARGE SCALE GENOMIC DNA]</scope>
    <source>
        <strain evidence="1 2">F44-8</strain>
    </source>
</reference>
<evidence type="ECO:0000313" key="1">
    <source>
        <dbReference type="EMBL" id="KGO80883.1"/>
    </source>
</evidence>
<accession>A0A0A2LNV2</accession>
<proteinExistence type="predicted"/>
<dbReference type="EMBL" id="JRLV01000009">
    <property type="protein sequence ID" value="KGO80883.1"/>
    <property type="molecule type" value="Genomic_DNA"/>
</dbReference>
<dbReference type="RefSeq" id="WP_035133730.1">
    <property type="nucleotide sequence ID" value="NZ_JRLV01000009.1"/>
</dbReference>
<name>A0A0A2LNV2_9FLAO</name>
<evidence type="ECO:0000313" key="2">
    <source>
        <dbReference type="Proteomes" id="UP000030129"/>
    </source>
</evidence>
<organism evidence="1 2">
    <name type="scientific">Flavobacterium beibuense F44-8</name>
    <dbReference type="NCBI Taxonomy" id="1406840"/>
    <lineage>
        <taxon>Bacteria</taxon>
        <taxon>Pseudomonadati</taxon>
        <taxon>Bacteroidota</taxon>
        <taxon>Flavobacteriia</taxon>
        <taxon>Flavobacteriales</taxon>
        <taxon>Flavobacteriaceae</taxon>
        <taxon>Flavobacterium</taxon>
    </lineage>
</organism>
<dbReference type="Proteomes" id="UP000030129">
    <property type="component" value="Unassembled WGS sequence"/>
</dbReference>
<comment type="caution">
    <text evidence="1">The sequence shown here is derived from an EMBL/GenBank/DDBJ whole genome shotgun (WGS) entry which is preliminary data.</text>
</comment>
<gene>
    <name evidence="1" type="ORF">Q763_10165</name>
</gene>
<sequence>MKENFKIILAALQEAGMEMGQAQFSITEYSLKTRLSFKFKHIDEFLDFLQLEASHNDEKSDHIKNIFIEEGINPDNFFYVNFYKTKVTEL</sequence>
<keyword evidence="2" id="KW-1185">Reference proteome</keyword>
<dbReference type="AlphaFoldDB" id="A0A0A2LNV2"/>
<dbReference type="STRING" id="1406840.Q763_10165"/>